<evidence type="ECO:0000313" key="2">
    <source>
        <dbReference type="EMBL" id="CBZ12395.1"/>
    </source>
</evidence>
<dbReference type="RefSeq" id="XP_003722138.1">
    <property type="nucleotide sequence ID" value="XM_003722090.1"/>
</dbReference>
<dbReference type="GO" id="GO:0005730">
    <property type="term" value="C:nucleolus"/>
    <property type="evidence" value="ECO:0000266"/>
    <property type="project" value="GeneDB"/>
</dbReference>
<feature type="domain" description="Aprataxin C2HE/C2H2/C2HC zinc finger" evidence="1">
    <location>
        <begin position="341"/>
        <end position="398"/>
    </location>
</feature>
<dbReference type="VEuPathDB" id="TriTrypDB:LmjF.29.0640"/>
<dbReference type="Gene3D" id="3.30.428.10">
    <property type="entry name" value="HIT-like"/>
    <property type="match status" value="1"/>
</dbReference>
<dbReference type="SUPFAM" id="SSF54197">
    <property type="entry name" value="HIT-like"/>
    <property type="match status" value="1"/>
</dbReference>
<dbReference type="eggNOG" id="KOG0562">
    <property type="taxonomic scope" value="Eukaryota"/>
</dbReference>
<dbReference type="InterPro" id="IPR032566">
    <property type="entry name" value="Znf-C2HE"/>
</dbReference>
<reference evidence="2 3" key="2">
    <citation type="journal article" date="2011" name="Genome Res.">
        <title>Chromosome and gene copy number variation allow major structural change between species and strains of Leishmania.</title>
        <authorList>
            <person name="Rogers M.B."/>
            <person name="Hilley J.D."/>
            <person name="Dickens N.J."/>
            <person name="Wilkes J."/>
            <person name="Bates P.A."/>
            <person name="Depledge D.P."/>
            <person name="Harris D."/>
            <person name="Her Y."/>
            <person name="Herzyk P."/>
            <person name="Imamura H."/>
            <person name="Otto T.D."/>
            <person name="Sanders M."/>
            <person name="Seeger K."/>
            <person name="Dujardin J.C."/>
            <person name="Berriman M."/>
            <person name="Smith D.F."/>
            <person name="Hertz-Fowler C."/>
            <person name="Mottram J.C."/>
        </authorList>
    </citation>
    <scope>NUCLEOTIDE SEQUENCE [LARGE SCALE GENOMIC DNA]</scope>
    <source>
        <strain evidence="3">MHOM/IL/81/Friedlin</strain>
    </source>
</reference>
<dbReference type="HOGENOM" id="CLU_673464_0_0_1"/>
<dbReference type="GO" id="GO:0031981">
    <property type="term" value="C:nuclear lumen"/>
    <property type="evidence" value="ECO:0000266"/>
    <property type="project" value="GeneDB"/>
</dbReference>
<dbReference type="GO" id="GO:0005634">
    <property type="term" value="C:nucleus"/>
    <property type="evidence" value="ECO:0000318"/>
    <property type="project" value="GO_Central"/>
</dbReference>
<accession>E9ADR6</accession>
<dbReference type="GO" id="GO:0033699">
    <property type="term" value="F:DNA 5'-adenosine monophosphate hydrolase activity"/>
    <property type="evidence" value="ECO:0000318"/>
    <property type="project" value="GO_Central"/>
</dbReference>
<dbReference type="GO" id="GO:1990165">
    <property type="term" value="F:single-strand break-containing DNA binding"/>
    <property type="evidence" value="ECO:0000318"/>
    <property type="project" value="GO_Central"/>
</dbReference>
<dbReference type="GO" id="GO:0003697">
    <property type="term" value="F:single-stranded DNA binding"/>
    <property type="evidence" value="ECO:0000318"/>
    <property type="project" value="GO_Central"/>
</dbReference>
<dbReference type="EMBL" id="FR796425">
    <property type="protein sequence ID" value="CBZ12395.1"/>
    <property type="molecule type" value="Genomic_DNA"/>
</dbReference>
<dbReference type="STRING" id="5664.E9ADR6"/>
<dbReference type="InParanoid" id="E9ADR6"/>
<gene>
    <name evidence="2" type="ORF">LMJF_29_0640</name>
</gene>
<dbReference type="FunFam" id="3.30.428.10:FF:000004">
    <property type="entry name" value="aprataxin isoform X2"/>
    <property type="match status" value="1"/>
</dbReference>
<dbReference type="GO" id="GO:0000012">
    <property type="term" value="P:single strand break repair"/>
    <property type="evidence" value="ECO:0000318"/>
    <property type="project" value="GO_Central"/>
</dbReference>
<dbReference type="PANTHER" id="PTHR12486:SF4">
    <property type="entry name" value="APRATAXIN"/>
    <property type="match status" value="1"/>
</dbReference>
<dbReference type="GO" id="GO:0003725">
    <property type="term" value="F:double-stranded RNA binding"/>
    <property type="evidence" value="ECO:0000318"/>
    <property type="project" value="GO_Central"/>
</dbReference>
<name>E9ADR6_LEIMA</name>
<dbReference type="Pfam" id="PF11969">
    <property type="entry name" value="DcpS_C"/>
    <property type="match status" value="1"/>
</dbReference>
<dbReference type="GO" id="GO:0097014">
    <property type="term" value="C:ciliary plasm"/>
    <property type="evidence" value="ECO:0000266"/>
    <property type="project" value="GeneDB"/>
</dbReference>
<dbReference type="GeneID" id="12980920"/>
<proteinExistence type="predicted"/>
<dbReference type="VEuPathDB" id="TriTrypDB:LMJFC_290012300"/>
<dbReference type="AlphaFoldDB" id="E9ADR6"/>
<sequence length="409" mass="45596">MWCTRLCREEGLFRFLRNLFEVLDFVTERCRRCLDTSSCLLLLCASPLSSCSIGGPHTRGCFNEILHRLSRGAQQPAHRRQSATSSHPRTPWRLHRFNDERVCVWGGNPPPQSTTGRHRSLCTPFSLSHTPSTAWAPLLPADKHHMQASPVLAGAAVRRTATASVGSEPRTNLPFLINVVKKAQKSANTVVASTPALSSMSSTKEPPIQAAAFKPYPLLSPGEVKQAAGSSLLYKDDVCVLVNDAFPKSMVHCLVMPLDLRLQSLNALTKKDAPLLRHMLHVGDEYVRYLKTAVPHTYTARRFIAGFHALPSLPMLHMHVLSTDLDSPCLKNKKHYNSFATFFFLTGDRVLDDLERHGRVTLNQDVTRLRQMEEQDMKCLWCGTALPSVPAMKSHIQCCPQNKAVEKSS</sequence>
<evidence type="ECO:0000313" key="3">
    <source>
        <dbReference type="Proteomes" id="UP000000542"/>
    </source>
</evidence>
<dbReference type="SMR" id="E9ADR6"/>
<dbReference type="InterPro" id="IPR036265">
    <property type="entry name" value="HIT-like_sf"/>
</dbReference>
<dbReference type="KEGG" id="lma:LMJF_29_0640"/>
<dbReference type="Proteomes" id="UP000000542">
    <property type="component" value="Chromosome 29"/>
</dbReference>
<reference evidence="2 3" key="1">
    <citation type="journal article" date="2005" name="Science">
        <title>The genome of the kinetoplastid parasite, Leishmania major.</title>
        <authorList>
            <person name="Ivens A.C."/>
            <person name="Peacock C.S."/>
            <person name="Worthey E.A."/>
            <person name="Murphy L."/>
            <person name="Aggarwal G."/>
            <person name="Berriman M."/>
            <person name="Sisk E."/>
            <person name="Rajandream M.A."/>
            <person name="Adlem E."/>
            <person name="Aert R."/>
            <person name="Anupama A."/>
            <person name="Apostolou Z."/>
            <person name="Attipoe P."/>
            <person name="Bason N."/>
            <person name="Bauser C."/>
            <person name="Beck A."/>
            <person name="Beverley S.M."/>
            <person name="Bianchettin G."/>
            <person name="Borzym K."/>
            <person name="Bothe G."/>
            <person name="Bruschi C.V."/>
            <person name="Collins M."/>
            <person name="Cadag E."/>
            <person name="Ciarloni L."/>
            <person name="Clayton C."/>
            <person name="Coulson R.M."/>
            <person name="Cronin A."/>
            <person name="Cruz A.K."/>
            <person name="Davies R.M."/>
            <person name="De Gaudenzi J."/>
            <person name="Dobson D.E."/>
            <person name="Duesterhoeft A."/>
            <person name="Fazelina G."/>
            <person name="Fosker N."/>
            <person name="Frasch A.C."/>
            <person name="Fraser A."/>
            <person name="Fuchs M."/>
            <person name="Gabel C."/>
            <person name="Goble A."/>
            <person name="Goffeau A."/>
            <person name="Harris D."/>
            <person name="Hertz-Fowler C."/>
            <person name="Hilbert H."/>
            <person name="Horn D."/>
            <person name="Huang Y."/>
            <person name="Klages S."/>
            <person name="Knights A."/>
            <person name="Kube M."/>
            <person name="Larke N."/>
            <person name="Litvin L."/>
            <person name="Lord A."/>
            <person name="Louie T."/>
            <person name="Marra M."/>
            <person name="Masuy D."/>
            <person name="Matthews K."/>
            <person name="Michaeli S."/>
            <person name="Mottram J.C."/>
            <person name="Muller-Auer S."/>
            <person name="Munden H."/>
            <person name="Nelson S."/>
            <person name="Norbertczak H."/>
            <person name="Oliver K."/>
            <person name="O'neil S."/>
            <person name="Pentony M."/>
            <person name="Pohl T.M."/>
            <person name="Price C."/>
            <person name="Purnelle B."/>
            <person name="Quail M.A."/>
            <person name="Rabbinowitsch E."/>
            <person name="Reinhardt R."/>
            <person name="Rieger M."/>
            <person name="Rinta J."/>
            <person name="Robben J."/>
            <person name="Robertson L."/>
            <person name="Ruiz J.C."/>
            <person name="Rutter S."/>
            <person name="Saunders D."/>
            <person name="Schafer M."/>
            <person name="Schein J."/>
            <person name="Schwartz D.C."/>
            <person name="Seeger K."/>
            <person name="Seyler A."/>
            <person name="Sharp S."/>
            <person name="Shin H."/>
            <person name="Sivam D."/>
            <person name="Squares R."/>
            <person name="Squares S."/>
            <person name="Tosato V."/>
            <person name="Vogt C."/>
            <person name="Volckaert G."/>
            <person name="Wambutt R."/>
            <person name="Warren T."/>
            <person name="Wedler H."/>
            <person name="Woodward J."/>
            <person name="Zhou S."/>
            <person name="Zimmermann W."/>
            <person name="Smith D.F."/>
            <person name="Blackwell J.M."/>
            <person name="Stuart K.D."/>
            <person name="Barrell B."/>
            <person name="Myler P.J."/>
        </authorList>
    </citation>
    <scope>NUCLEOTIDE SEQUENCE [LARGE SCALE GENOMIC DNA]</scope>
    <source>
        <strain evidence="3">MHOM/IL/81/Friedlin</strain>
    </source>
</reference>
<dbReference type="GO" id="GO:0030983">
    <property type="term" value="F:mismatched DNA binding"/>
    <property type="evidence" value="ECO:0000318"/>
    <property type="project" value="GO_Central"/>
</dbReference>
<dbReference type="Pfam" id="PF16278">
    <property type="entry name" value="zf-C2HE"/>
    <property type="match status" value="1"/>
</dbReference>
<protein>
    <recommendedName>
        <fullName evidence="1">Aprataxin C2HE/C2H2/C2HC zinc finger domain-containing protein</fullName>
    </recommendedName>
</protein>
<keyword evidence="3" id="KW-1185">Reference proteome</keyword>
<organism evidence="2 3">
    <name type="scientific">Leishmania major</name>
    <dbReference type="NCBI Taxonomy" id="5664"/>
    <lineage>
        <taxon>Eukaryota</taxon>
        <taxon>Discoba</taxon>
        <taxon>Euglenozoa</taxon>
        <taxon>Kinetoplastea</taxon>
        <taxon>Metakinetoplastina</taxon>
        <taxon>Trypanosomatida</taxon>
        <taxon>Trypanosomatidae</taxon>
        <taxon>Leishmaniinae</taxon>
        <taxon>Leishmania</taxon>
    </lineage>
</organism>
<dbReference type="GO" id="GO:0005737">
    <property type="term" value="C:cytoplasm"/>
    <property type="evidence" value="ECO:0000266"/>
    <property type="project" value="GeneDB"/>
</dbReference>
<dbReference type="VEuPathDB" id="TriTrypDB:LMJLV39_290011800"/>
<dbReference type="VEuPathDB" id="TriTrypDB:LMJSD75_290011800"/>
<evidence type="ECO:0000259" key="1">
    <source>
        <dbReference type="Pfam" id="PF16278"/>
    </source>
</evidence>
<dbReference type="PANTHER" id="PTHR12486">
    <property type="entry name" value="APRATAXIN-RELATED"/>
    <property type="match status" value="1"/>
</dbReference>